<keyword evidence="2" id="KW-1015">Disulfide bond</keyword>
<keyword evidence="7" id="KW-1133">Transmembrane helix</keyword>
<dbReference type="PANTHER" id="PTHR44337:SF20">
    <property type="entry name" value="CARCINOEMBRYONIC ANTIGEN-RELATED CELL ADHESION MOLECULE 5-RELATED"/>
    <property type="match status" value="1"/>
</dbReference>
<keyword evidence="10" id="KW-1185">Reference proteome</keyword>
<feature type="region of interest" description="Disordered" evidence="6">
    <location>
        <begin position="414"/>
        <end position="436"/>
    </location>
</feature>
<feature type="non-terminal residue" evidence="9">
    <location>
        <position position="436"/>
    </location>
</feature>
<evidence type="ECO:0000256" key="2">
    <source>
        <dbReference type="ARBA" id="ARBA00023157"/>
    </source>
</evidence>
<feature type="domain" description="Ig-like" evidence="8">
    <location>
        <begin position="5"/>
        <end position="91"/>
    </location>
</feature>
<keyword evidence="7" id="KW-0812">Transmembrane</keyword>
<evidence type="ECO:0000256" key="7">
    <source>
        <dbReference type="SAM" id="Phobius"/>
    </source>
</evidence>
<dbReference type="SMART" id="SM00408">
    <property type="entry name" value="IGc2"/>
    <property type="match status" value="3"/>
</dbReference>
<dbReference type="InterPro" id="IPR003598">
    <property type="entry name" value="Ig_sub2"/>
</dbReference>
<dbReference type="EMBL" id="JANPWB010000011">
    <property type="protein sequence ID" value="KAJ1133247.1"/>
    <property type="molecule type" value="Genomic_DNA"/>
</dbReference>
<dbReference type="SUPFAM" id="SSF48726">
    <property type="entry name" value="Immunoglobulin"/>
    <property type="match status" value="3"/>
</dbReference>
<name>A0AAV7Q1N6_PLEWA</name>
<gene>
    <name evidence="9" type="ORF">NDU88_011544</name>
</gene>
<evidence type="ECO:0000313" key="9">
    <source>
        <dbReference type="EMBL" id="KAJ1133247.1"/>
    </source>
</evidence>
<keyword evidence="3" id="KW-0325">Glycoprotein</keyword>
<dbReference type="InterPro" id="IPR052598">
    <property type="entry name" value="IgSF_CEA-related"/>
</dbReference>
<evidence type="ECO:0000313" key="10">
    <source>
        <dbReference type="Proteomes" id="UP001066276"/>
    </source>
</evidence>
<keyword evidence="4" id="KW-0393">Immunoglobulin domain</keyword>
<comment type="caution">
    <text evidence="9">The sequence shown here is derived from an EMBL/GenBank/DDBJ whole genome shotgun (WGS) entry which is preliminary data.</text>
</comment>
<evidence type="ECO:0000256" key="1">
    <source>
        <dbReference type="ARBA" id="ARBA00022729"/>
    </source>
</evidence>
<proteinExistence type="inferred from homology"/>
<evidence type="ECO:0000256" key="5">
    <source>
        <dbReference type="ARBA" id="ARBA00038222"/>
    </source>
</evidence>
<dbReference type="PANTHER" id="PTHR44337">
    <property type="entry name" value="CARCINOEMBRYONIC ANTIGEN-RELATED CELL ADHESION MOLECULE 8"/>
    <property type="match status" value="1"/>
</dbReference>
<dbReference type="InterPro" id="IPR007110">
    <property type="entry name" value="Ig-like_dom"/>
</dbReference>
<sequence length="436" mass="47441">PVTKPTVTSDNSHPVEYNNTVTMTCKTSEAAEKILWFFKNQDLLIDNTRIGLSANNQTLRISNVSRLDSGTYQCKAINTVSDNISDPQTLTVSYGPEDTKIDPSEANTLQAGETLTLSCNTRSVPEIDTYEWFHNNISLQFNKTLSVLAVSSKDEGNYTCAAHNNATSKSANASVFIAVKVPAPVTKPTVTITSSHPVEYNDTVTMTCNTSGAAETIVWFFKNQELLIDNTRIELSPKNQTLSISNVSRLDSGTYQCKAINTISASISDPQTLTVSYRGPPDNPGNTTSLSPLPIPAIVGIVIASLLAVILVVVLVYYCRTKSSKVQSTTEAISRGTTHVNNGTQTNTNSRGSAEEMYYTTVHFEPKTQKARAPPPLENTVYSQVKAANHHGLPPTPPSPETIIYSEARLTCEGKSVRPPPTENTIYSQVKPTHHK</sequence>
<dbReference type="Pfam" id="PF13927">
    <property type="entry name" value="Ig_3"/>
    <property type="match status" value="3"/>
</dbReference>
<evidence type="ECO:0000256" key="6">
    <source>
        <dbReference type="SAM" id="MobiDB-lite"/>
    </source>
</evidence>
<comment type="similarity">
    <text evidence="5">Belongs to the immunoglobulin superfamily. CEA family.</text>
</comment>
<feature type="region of interest" description="Disordered" evidence="6">
    <location>
        <begin position="329"/>
        <end position="351"/>
    </location>
</feature>
<evidence type="ECO:0000256" key="4">
    <source>
        <dbReference type="ARBA" id="ARBA00023319"/>
    </source>
</evidence>
<dbReference type="InterPro" id="IPR003599">
    <property type="entry name" value="Ig_sub"/>
</dbReference>
<feature type="compositionally biased region" description="Polar residues" evidence="6">
    <location>
        <begin position="423"/>
        <end position="436"/>
    </location>
</feature>
<dbReference type="Proteomes" id="UP001066276">
    <property type="component" value="Chromosome 7"/>
</dbReference>
<feature type="transmembrane region" description="Helical" evidence="7">
    <location>
        <begin position="293"/>
        <end position="318"/>
    </location>
</feature>
<accession>A0AAV7Q1N6</accession>
<reference evidence="9" key="1">
    <citation type="journal article" date="2022" name="bioRxiv">
        <title>Sequencing and chromosome-scale assembly of the giantPleurodeles waltlgenome.</title>
        <authorList>
            <person name="Brown T."/>
            <person name="Elewa A."/>
            <person name="Iarovenko S."/>
            <person name="Subramanian E."/>
            <person name="Araus A.J."/>
            <person name="Petzold A."/>
            <person name="Susuki M."/>
            <person name="Suzuki K.-i.T."/>
            <person name="Hayashi T."/>
            <person name="Toyoda A."/>
            <person name="Oliveira C."/>
            <person name="Osipova E."/>
            <person name="Leigh N.D."/>
            <person name="Simon A."/>
            <person name="Yun M.H."/>
        </authorList>
    </citation>
    <scope>NUCLEOTIDE SEQUENCE</scope>
    <source>
        <strain evidence="9">20211129_DDA</strain>
        <tissue evidence="9">Liver</tissue>
    </source>
</reference>
<dbReference type="InterPro" id="IPR013783">
    <property type="entry name" value="Ig-like_fold"/>
</dbReference>
<evidence type="ECO:0000256" key="3">
    <source>
        <dbReference type="ARBA" id="ARBA00023180"/>
    </source>
</evidence>
<feature type="domain" description="Ig-like" evidence="8">
    <location>
        <begin position="96"/>
        <end position="176"/>
    </location>
</feature>
<feature type="non-terminal residue" evidence="9">
    <location>
        <position position="1"/>
    </location>
</feature>
<dbReference type="InterPro" id="IPR036179">
    <property type="entry name" value="Ig-like_dom_sf"/>
</dbReference>
<feature type="domain" description="Ig-like" evidence="8">
    <location>
        <begin position="188"/>
        <end position="274"/>
    </location>
</feature>
<dbReference type="AlphaFoldDB" id="A0AAV7Q1N6"/>
<dbReference type="SMART" id="SM00409">
    <property type="entry name" value="IG"/>
    <property type="match status" value="3"/>
</dbReference>
<dbReference type="Gene3D" id="2.60.40.10">
    <property type="entry name" value="Immunoglobulins"/>
    <property type="match status" value="3"/>
</dbReference>
<dbReference type="PROSITE" id="PS50835">
    <property type="entry name" value="IG_LIKE"/>
    <property type="match status" value="3"/>
</dbReference>
<protein>
    <recommendedName>
        <fullName evidence="8">Ig-like domain-containing protein</fullName>
    </recommendedName>
</protein>
<keyword evidence="7" id="KW-0472">Membrane</keyword>
<organism evidence="9 10">
    <name type="scientific">Pleurodeles waltl</name>
    <name type="common">Iberian ribbed newt</name>
    <dbReference type="NCBI Taxonomy" id="8319"/>
    <lineage>
        <taxon>Eukaryota</taxon>
        <taxon>Metazoa</taxon>
        <taxon>Chordata</taxon>
        <taxon>Craniata</taxon>
        <taxon>Vertebrata</taxon>
        <taxon>Euteleostomi</taxon>
        <taxon>Amphibia</taxon>
        <taxon>Batrachia</taxon>
        <taxon>Caudata</taxon>
        <taxon>Salamandroidea</taxon>
        <taxon>Salamandridae</taxon>
        <taxon>Pleurodelinae</taxon>
        <taxon>Pleurodeles</taxon>
    </lineage>
</organism>
<dbReference type="FunFam" id="2.60.40.10:FF:000244">
    <property type="entry name" value="carcinoembryonic antigen-related cell adhesion molecule 16"/>
    <property type="match status" value="2"/>
</dbReference>
<evidence type="ECO:0000259" key="8">
    <source>
        <dbReference type="PROSITE" id="PS50835"/>
    </source>
</evidence>
<keyword evidence="1" id="KW-0732">Signal</keyword>